<dbReference type="FunFam" id="3.40.50.10860:FF:000001">
    <property type="entry name" value="Bifunctional protein FolD"/>
    <property type="match status" value="1"/>
</dbReference>
<dbReference type="PANTHER" id="PTHR48099:SF5">
    <property type="entry name" value="C-1-TETRAHYDROFOLATE SYNTHASE, CYTOPLASMIC"/>
    <property type="match status" value="1"/>
</dbReference>
<dbReference type="PROSITE" id="PS00766">
    <property type="entry name" value="THF_DHG_CYH_1"/>
    <property type="match status" value="1"/>
</dbReference>
<dbReference type="GO" id="GO:0004488">
    <property type="term" value="F:methylenetetrahydrofolate dehydrogenase (NADP+) activity"/>
    <property type="evidence" value="ECO:0007669"/>
    <property type="project" value="InterPro"/>
</dbReference>
<evidence type="ECO:0000256" key="2">
    <source>
        <dbReference type="ARBA" id="ARBA00022563"/>
    </source>
</evidence>
<sequence>MPAQIISGTEIAKQIREELKQEIAELKEKHNLIPGLATVLVGADPASQVYVGAKEKASIALGVYSERYDLPADTSEEELLKLIDKLNKDPKIHGILVQLPLPKHIDTTKALYAIDPKKDVDGFHPVNVGKLMIGEPDYLPCTPHGIQQLLIRSGTKIEGAEVVVVGRSNIVGKPIANILLQKRDGANATVTV</sequence>
<dbReference type="AlphaFoldDB" id="X1A6X1"/>
<feature type="non-terminal residue" evidence="10">
    <location>
        <position position="192"/>
    </location>
</feature>
<comment type="caution">
    <text evidence="10">The sequence shown here is derived from an EMBL/GenBank/DDBJ whole genome shotgun (WGS) entry which is preliminary data.</text>
</comment>
<keyword evidence="5" id="KW-0560">Oxidoreductase</keyword>
<evidence type="ECO:0000313" key="10">
    <source>
        <dbReference type="EMBL" id="GAG77464.1"/>
    </source>
</evidence>
<dbReference type="Gene3D" id="3.40.50.720">
    <property type="entry name" value="NAD(P)-binding Rossmann-like Domain"/>
    <property type="match status" value="1"/>
</dbReference>
<feature type="domain" description="Tetrahydrofolate dehydrogenase/cyclohydrolase NAD(P)-binding" evidence="9">
    <location>
        <begin position="140"/>
        <end position="192"/>
    </location>
</feature>
<dbReference type="GO" id="GO:0004477">
    <property type="term" value="F:methenyltetrahydrofolate cyclohydrolase activity"/>
    <property type="evidence" value="ECO:0007669"/>
    <property type="project" value="UniProtKB-EC"/>
</dbReference>
<proteinExistence type="predicted"/>
<keyword evidence="3" id="KW-0378">Hydrolase</keyword>
<keyword evidence="4" id="KW-0521">NADP</keyword>
<accession>X1A6X1</accession>
<evidence type="ECO:0000259" key="8">
    <source>
        <dbReference type="Pfam" id="PF00763"/>
    </source>
</evidence>
<dbReference type="Pfam" id="PF02882">
    <property type="entry name" value="THF_DHG_CYH_C"/>
    <property type="match status" value="1"/>
</dbReference>
<dbReference type="PRINTS" id="PR00085">
    <property type="entry name" value="THFDHDRGNASE"/>
</dbReference>
<evidence type="ECO:0000256" key="3">
    <source>
        <dbReference type="ARBA" id="ARBA00022801"/>
    </source>
</evidence>
<dbReference type="Gene3D" id="3.40.50.10860">
    <property type="entry name" value="Leucine Dehydrogenase, chain A, domain 1"/>
    <property type="match status" value="1"/>
</dbReference>
<protein>
    <submittedName>
        <fullName evidence="10">Uncharacterized protein</fullName>
    </submittedName>
</protein>
<comment type="pathway">
    <text evidence="1">One-carbon metabolism; tetrahydrofolate interconversion.</text>
</comment>
<dbReference type="GO" id="GO:0035999">
    <property type="term" value="P:tetrahydrofolate interconversion"/>
    <property type="evidence" value="ECO:0007669"/>
    <property type="project" value="TreeGrafter"/>
</dbReference>
<dbReference type="InterPro" id="IPR020867">
    <property type="entry name" value="THF_DH/CycHdrlase_CS"/>
</dbReference>
<evidence type="ECO:0000256" key="5">
    <source>
        <dbReference type="ARBA" id="ARBA00023002"/>
    </source>
</evidence>
<dbReference type="EMBL" id="BART01018739">
    <property type="protein sequence ID" value="GAG77464.1"/>
    <property type="molecule type" value="Genomic_DNA"/>
</dbReference>
<name>X1A6X1_9ZZZZ</name>
<evidence type="ECO:0000256" key="7">
    <source>
        <dbReference type="ARBA" id="ARBA00036357"/>
    </source>
</evidence>
<organism evidence="10">
    <name type="scientific">marine sediment metagenome</name>
    <dbReference type="NCBI Taxonomy" id="412755"/>
    <lineage>
        <taxon>unclassified sequences</taxon>
        <taxon>metagenomes</taxon>
        <taxon>ecological metagenomes</taxon>
    </lineage>
</organism>
<evidence type="ECO:0000256" key="6">
    <source>
        <dbReference type="ARBA" id="ARBA00023268"/>
    </source>
</evidence>
<reference evidence="10" key="1">
    <citation type="journal article" date="2014" name="Front. Microbiol.">
        <title>High frequency of phylogenetically diverse reductive dehalogenase-homologous genes in deep subseafloor sedimentary metagenomes.</title>
        <authorList>
            <person name="Kawai M."/>
            <person name="Futagami T."/>
            <person name="Toyoda A."/>
            <person name="Takaki Y."/>
            <person name="Nishi S."/>
            <person name="Hori S."/>
            <person name="Arai W."/>
            <person name="Tsubouchi T."/>
            <person name="Morono Y."/>
            <person name="Uchiyama I."/>
            <person name="Ito T."/>
            <person name="Fujiyama A."/>
            <person name="Inagaki F."/>
            <person name="Takami H."/>
        </authorList>
    </citation>
    <scope>NUCLEOTIDE SEQUENCE</scope>
    <source>
        <strain evidence="10">Expedition CK06-06</strain>
    </source>
</reference>
<dbReference type="SUPFAM" id="SSF51735">
    <property type="entry name" value="NAD(P)-binding Rossmann-fold domains"/>
    <property type="match status" value="1"/>
</dbReference>
<comment type="catalytic activity">
    <reaction evidence="7">
        <text>(6R)-5,10-methenyltetrahydrofolate + H2O = (6R)-10-formyltetrahydrofolate + H(+)</text>
        <dbReference type="Rhea" id="RHEA:23700"/>
        <dbReference type="ChEBI" id="CHEBI:15377"/>
        <dbReference type="ChEBI" id="CHEBI:15378"/>
        <dbReference type="ChEBI" id="CHEBI:57455"/>
        <dbReference type="ChEBI" id="CHEBI:195366"/>
        <dbReference type="EC" id="3.5.4.9"/>
    </reaction>
</comment>
<dbReference type="InterPro" id="IPR046346">
    <property type="entry name" value="Aminoacid_DH-like_N_sf"/>
</dbReference>
<evidence type="ECO:0000256" key="1">
    <source>
        <dbReference type="ARBA" id="ARBA00004777"/>
    </source>
</evidence>
<keyword evidence="2" id="KW-0554">One-carbon metabolism</keyword>
<feature type="domain" description="Tetrahydrofolate dehydrogenase/cyclohydrolase catalytic" evidence="8">
    <location>
        <begin position="6"/>
        <end position="121"/>
    </location>
</feature>
<dbReference type="InterPro" id="IPR020630">
    <property type="entry name" value="THF_DH/CycHdrlase_cat_dom"/>
</dbReference>
<evidence type="ECO:0000259" key="9">
    <source>
        <dbReference type="Pfam" id="PF02882"/>
    </source>
</evidence>
<dbReference type="Pfam" id="PF00763">
    <property type="entry name" value="THF_DHG_CYH"/>
    <property type="match status" value="1"/>
</dbReference>
<dbReference type="SUPFAM" id="SSF53223">
    <property type="entry name" value="Aminoacid dehydrogenase-like, N-terminal domain"/>
    <property type="match status" value="1"/>
</dbReference>
<keyword evidence="6" id="KW-0511">Multifunctional enzyme</keyword>
<dbReference type="PANTHER" id="PTHR48099">
    <property type="entry name" value="C-1-TETRAHYDROFOLATE SYNTHASE, CYTOPLASMIC-RELATED"/>
    <property type="match status" value="1"/>
</dbReference>
<dbReference type="GO" id="GO:0005829">
    <property type="term" value="C:cytosol"/>
    <property type="evidence" value="ECO:0007669"/>
    <property type="project" value="TreeGrafter"/>
</dbReference>
<dbReference type="InterPro" id="IPR000672">
    <property type="entry name" value="THF_DH/CycHdrlase"/>
</dbReference>
<dbReference type="InterPro" id="IPR036291">
    <property type="entry name" value="NAD(P)-bd_dom_sf"/>
</dbReference>
<dbReference type="InterPro" id="IPR020631">
    <property type="entry name" value="THF_DH/CycHdrlase_NAD-bd_dom"/>
</dbReference>
<gene>
    <name evidence="10" type="ORF">S01H4_35280</name>
</gene>
<evidence type="ECO:0000256" key="4">
    <source>
        <dbReference type="ARBA" id="ARBA00022857"/>
    </source>
</evidence>